<evidence type="ECO:0000256" key="1">
    <source>
        <dbReference type="ARBA" id="ARBA00006484"/>
    </source>
</evidence>
<accession>A0A420VQ13</accession>
<dbReference type="PRINTS" id="PR00080">
    <property type="entry name" value="SDRFAMILY"/>
</dbReference>
<evidence type="ECO:0000313" key="4">
    <source>
        <dbReference type="EMBL" id="RKO68428.1"/>
    </source>
</evidence>
<organism evidence="4 5">
    <name type="scientific">Sphingobacterium puteale</name>
    <dbReference type="NCBI Taxonomy" id="2420510"/>
    <lineage>
        <taxon>Bacteria</taxon>
        <taxon>Pseudomonadati</taxon>
        <taxon>Bacteroidota</taxon>
        <taxon>Sphingobacteriia</taxon>
        <taxon>Sphingobacteriales</taxon>
        <taxon>Sphingobacteriaceae</taxon>
        <taxon>Sphingobacterium</taxon>
    </lineage>
</organism>
<dbReference type="GO" id="GO:0016491">
    <property type="term" value="F:oxidoreductase activity"/>
    <property type="evidence" value="ECO:0007669"/>
    <property type="project" value="UniProtKB-KW"/>
</dbReference>
<evidence type="ECO:0000256" key="3">
    <source>
        <dbReference type="RuleBase" id="RU000363"/>
    </source>
</evidence>
<dbReference type="InterPro" id="IPR002347">
    <property type="entry name" value="SDR_fam"/>
</dbReference>
<keyword evidence="2" id="KW-0560">Oxidoreductase</keyword>
<dbReference type="Proteomes" id="UP000282423">
    <property type="component" value="Unassembled WGS sequence"/>
</dbReference>
<comment type="similarity">
    <text evidence="1 3">Belongs to the short-chain dehydrogenases/reductases (SDR) family.</text>
</comment>
<dbReference type="SUPFAM" id="SSF51735">
    <property type="entry name" value="NAD(P)-binding Rossmann-fold domains"/>
    <property type="match status" value="1"/>
</dbReference>
<comment type="caution">
    <text evidence="4">The sequence shown here is derived from an EMBL/GenBank/DDBJ whole genome shotgun (WGS) entry which is preliminary data.</text>
</comment>
<dbReference type="AlphaFoldDB" id="A0A420VQ13"/>
<evidence type="ECO:0000313" key="5">
    <source>
        <dbReference type="Proteomes" id="UP000282423"/>
    </source>
</evidence>
<sequence length="246" mass="26798">MNIFKDKVILITGSNRGIGRALVKALLDHGVKKVYATCRNLNTLPSFEDNRVISLSLDITDDGQIKTIADVAGDTEILINNAGILNRGSILDGDLLGMDNDMKVNYFGTIKMMRAFASILKKNRPAKIINIVSIAAYSPLPSIAGYAASKAALYSATQSVRIELAKDGIAVHAVNPGAIDTDMNKGSDWDMPDPDSVAIKILRSVDEGNLDIIPDEMGQEMYNSWREEPSKLSKIFSDLYYAENIG</sequence>
<dbReference type="OrthoDB" id="9810734at2"/>
<dbReference type="PANTHER" id="PTHR44169:SF6">
    <property type="entry name" value="NADPH-DEPENDENT 1-ACYLDIHYDROXYACETONE PHOSPHATE REDUCTASE"/>
    <property type="match status" value="1"/>
</dbReference>
<name>A0A420VQ13_9SPHI</name>
<dbReference type="InterPro" id="IPR036291">
    <property type="entry name" value="NAD(P)-bd_dom_sf"/>
</dbReference>
<dbReference type="PANTHER" id="PTHR44169">
    <property type="entry name" value="NADPH-DEPENDENT 1-ACYLDIHYDROXYACETONE PHOSPHATE REDUCTASE"/>
    <property type="match status" value="1"/>
</dbReference>
<proteinExistence type="inferred from homology"/>
<gene>
    <name evidence="4" type="ORF">D7322_27095</name>
</gene>
<reference evidence="4 5" key="1">
    <citation type="submission" date="2018-10" db="EMBL/GenBank/DDBJ databases">
        <title>Sphingobacterium sp. M05W1-28.</title>
        <authorList>
            <person name="Cai H."/>
        </authorList>
    </citation>
    <scope>NUCLEOTIDE SEQUENCE [LARGE SCALE GENOMIC DNA]</scope>
    <source>
        <strain evidence="4 5">M05W1-28</strain>
    </source>
</reference>
<protein>
    <submittedName>
        <fullName evidence="4">SDR family NAD(P)-dependent oxidoreductase</fullName>
    </submittedName>
</protein>
<dbReference type="Gene3D" id="3.40.50.720">
    <property type="entry name" value="NAD(P)-binding Rossmann-like Domain"/>
    <property type="match status" value="1"/>
</dbReference>
<dbReference type="Pfam" id="PF00106">
    <property type="entry name" value="adh_short"/>
    <property type="match status" value="1"/>
</dbReference>
<dbReference type="RefSeq" id="WP_121127298.1">
    <property type="nucleotide sequence ID" value="NZ_CP158959.1"/>
</dbReference>
<dbReference type="EMBL" id="RBWS01000031">
    <property type="protein sequence ID" value="RKO68428.1"/>
    <property type="molecule type" value="Genomic_DNA"/>
</dbReference>
<keyword evidence="5" id="KW-1185">Reference proteome</keyword>
<evidence type="ECO:0000256" key="2">
    <source>
        <dbReference type="ARBA" id="ARBA00023002"/>
    </source>
</evidence>
<dbReference type="PRINTS" id="PR00081">
    <property type="entry name" value="GDHRDH"/>
</dbReference>